<dbReference type="InterPro" id="IPR046341">
    <property type="entry name" value="SET_dom_sf"/>
</dbReference>
<name>A0A182F577_ANOAL</name>
<evidence type="ECO:0000256" key="7">
    <source>
        <dbReference type="ARBA" id="ARBA00023125"/>
    </source>
</evidence>
<dbReference type="PANTHER" id="PTHR16515">
    <property type="entry name" value="PR DOMAIN ZINC FINGER PROTEIN"/>
    <property type="match status" value="1"/>
</dbReference>
<sequence length="272" mass="29637">MIRHRFGLYDEITTVNGRTVRHCNWIRFLRVSETYGPQVNVVCAKVKGEPIYEIVKPIPSHQELVVYYLPEGPEELFFIRMRNQLYRQTMDSILEDSPLDLSTSLLSRVMLPISPPSGAEDEHKSVSGDDSSISISSGASTGGDRCDGALDLELASIGTGASSLCSKSFPTPGDLKSHMYVHNGSWPFKCHICSRGFSKQTNLKNHLFLHTESNSPPSSLQGGSSASTTTSPTGPTSFEKVDAATAAADRLASFSKHLLFSSYTKQMLSGVG</sequence>
<evidence type="ECO:0000256" key="4">
    <source>
        <dbReference type="ARBA" id="ARBA00022771"/>
    </source>
</evidence>
<evidence type="ECO:0000256" key="1">
    <source>
        <dbReference type="ARBA" id="ARBA00004123"/>
    </source>
</evidence>
<dbReference type="InterPro" id="IPR036236">
    <property type="entry name" value="Znf_C2H2_sf"/>
</dbReference>
<accession>A0A182F577</accession>
<proteinExistence type="predicted"/>
<keyword evidence="4" id="KW-0863">Zinc-finger</keyword>
<dbReference type="EnsemblMetazoa" id="AALB001619-RA">
    <property type="protein sequence ID" value="AALB001619-PA"/>
    <property type="gene ID" value="AALB001619"/>
</dbReference>
<dbReference type="GO" id="GO:0008170">
    <property type="term" value="F:N-methyltransferase activity"/>
    <property type="evidence" value="ECO:0007669"/>
    <property type="project" value="UniProtKB-ARBA"/>
</dbReference>
<keyword evidence="7" id="KW-0238">DNA-binding</keyword>
<protein>
    <recommendedName>
        <fullName evidence="11">C2H2-type domain-containing protein</fullName>
    </recommendedName>
</protein>
<dbReference type="PROSITE" id="PS50157">
    <property type="entry name" value="ZINC_FINGER_C2H2_2"/>
    <property type="match status" value="2"/>
</dbReference>
<dbReference type="GO" id="GO:0008276">
    <property type="term" value="F:protein methyltransferase activity"/>
    <property type="evidence" value="ECO:0007669"/>
    <property type="project" value="UniProtKB-ARBA"/>
</dbReference>
<evidence type="ECO:0000259" key="11">
    <source>
        <dbReference type="PROSITE" id="PS50157"/>
    </source>
</evidence>
<evidence type="ECO:0000313" key="12">
    <source>
        <dbReference type="EnsemblMetazoa" id="AALB001619-PA"/>
    </source>
</evidence>
<evidence type="ECO:0000256" key="5">
    <source>
        <dbReference type="ARBA" id="ARBA00022833"/>
    </source>
</evidence>
<comment type="subcellular location">
    <subcellularLocation>
        <location evidence="1">Nucleus</location>
    </subcellularLocation>
</comment>
<reference evidence="12 13" key="1">
    <citation type="journal article" date="2017" name="G3 (Bethesda)">
        <title>The Physical Genome Mapping of Anopheles albimanus Corrected Scaffold Misassemblies and Identified Interarm Rearrangements in Genus Anopheles.</title>
        <authorList>
            <person name="Artemov G.N."/>
            <person name="Peery A.N."/>
            <person name="Jiang X."/>
            <person name="Tu Z."/>
            <person name="Stegniy V.N."/>
            <person name="Sharakhova M.V."/>
            <person name="Sharakhov I.V."/>
        </authorList>
    </citation>
    <scope>NUCLEOTIDE SEQUENCE [LARGE SCALE GENOMIC DNA]</scope>
    <source>
        <strain evidence="12 13">ALBI9_A</strain>
    </source>
</reference>
<dbReference type="GO" id="GO:0003677">
    <property type="term" value="F:DNA binding"/>
    <property type="evidence" value="ECO:0007669"/>
    <property type="project" value="UniProtKB-KW"/>
</dbReference>
<dbReference type="InterPro" id="IPR001214">
    <property type="entry name" value="SET_dom"/>
</dbReference>
<dbReference type="PANTHER" id="PTHR16515:SF49">
    <property type="entry name" value="GASTRULA ZINC FINGER PROTEIN XLCGF49.1-LIKE-RELATED"/>
    <property type="match status" value="1"/>
</dbReference>
<dbReference type="Pfam" id="PF21549">
    <property type="entry name" value="PRDM2_PR"/>
    <property type="match status" value="1"/>
</dbReference>
<evidence type="ECO:0000256" key="6">
    <source>
        <dbReference type="ARBA" id="ARBA00023015"/>
    </source>
</evidence>
<feature type="region of interest" description="Disordered" evidence="10">
    <location>
        <begin position="116"/>
        <end position="142"/>
    </location>
</feature>
<dbReference type="VEuPathDB" id="VectorBase:AALB001619"/>
<dbReference type="PROSITE" id="PS00028">
    <property type="entry name" value="ZINC_FINGER_C2H2_1"/>
    <property type="match status" value="1"/>
</dbReference>
<evidence type="ECO:0000256" key="2">
    <source>
        <dbReference type="ARBA" id="ARBA00022723"/>
    </source>
</evidence>
<evidence type="ECO:0000256" key="10">
    <source>
        <dbReference type="SAM" id="MobiDB-lite"/>
    </source>
</evidence>
<dbReference type="Gene3D" id="2.170.270.10">
    <property type="entry name" value="SET domain"/>
    <property type="match status" value="1"/>
</dbReference>
<feature type="domain" description="C2H2-type" evidence="11">
    <location>
        <begin position="160"/>
        <end position="187"/>
    </location>
</feature>
<dbReference type="Pfam" id="PF00096">
    <property type="entry name" value="zf-C2H2"/>
    <property type="match status" value="2"/>
</dbReference>
<keyword evidence="3" id="KW-0677">Repeat</keyword>
<feature type="compositionally biased region" description="Low complexity" evidence="10">
    <location>
        <begin position="213"/>
        <end position="238"/>
    </location>
</feature>
<keyword evidence="13" id="KW-1185">Reference proteome</keyword>
<keyword evidence="8" id="KW-0804">Transcription</keyword>
<keyword evidence="6" id="KW-0805">Transcription regulation</keyword>
<reference evidence="12" key="2">
    <citation type="submission" date="2022-08" db="UniProtKB">
        <authorList>
            <consortium name="EnsemblMetazoa"/>
        </authorList>
    </citation>
    <scope>IDENTIFICATION</scope>
    <source>
        <strain evidence="12">STECLA/ALBI9_A</strain>
    </source>
</reference>
<dbReference type="GO" id="GO:0010468">
    <property type="term" value="P:regulation of gene expression"/>
    <property type="evidence" value="ECO:0007669"/>
    <property type="project" value="TreeGrafter"/>
</dbReference>
<evidence type="ECO:0000256" key="9">
    <source>
        <dbReference type="ARBA" id="ARBA00023242"/>
    </source>
</evidence>
<dbReference type="STRING" id="7167.A0A182F577"/>
<dbReference type="GO" id="GO:0008757">
    <property type="term" value="F:S-adenosylmethionine-dependent methyltransferase activity"/>
    <property type="evidence" value="ECO:0007669"/>
    <property type="project" value="UniProtKB-ARBA"/>
</dbReference>
<evidence type="ECO:0000256" key="3">
    <source>
        <dbReference type="ARBA" id="ARBA00022737"/>
    </source>
</evidence>
<dbReference type="Gene3D" id="3.30.160.60">
    <property type="entry name" value="Classic Zinc Finger"/>
    <property type="match status" value="1"/>
</dbReference>
<feature type="domain" description="C2H2-type" evidence="11">
    <location>
        <begin position="188"/>
        <end position="215"/>
    </location>
</feature>
<dbReference type="SUPFAM" id="SSF57667">
    <property type="entry name" value="beta-beta-alpha zinc fingers"/>
    <property type="match status" value="1"/>
</dbReference>
<dbReference type="GO" id="GO:0008270">
    <property type="term" value="F:zinc ion binding"/>
    <property type="evidence" value="ECO:0007669"/>
    <property type="project" value="UniProtKB-KW"/>
</dbReference>
<dbReference type="GO" id="GO:0005634">
    <property type="term" value="C:nucleus"/>
    <property type="evidence" value="ECO:0007669"/>
    <property type="project" value="UniProtKB-SubCell"/>
</dbReference>
<dbReference type="VEuPathDB" id="VectorBase:AALB20_032858"/>
<feature type="compositionally biased region" description="Low complexity" evidence="10">
    <location>
        <begin position="128"/>
        <end position="142"/>
    </location>
</feature>
<dbReference type="AlphaFoldDB" id="A0A182F577"/>
<feature type="region of interest" description="Disordered" evidence="10">
    <location>
        <begin position="209"/>
        <end position="238"/>
    </location>
</feature>
<evidence type="ECO:0000256" key="8">
    <source>
        <dbReference type="ARBA" id="ARBA00023163"/>
    </source>
</evidence>
<dbReference type="SMART" id="SM00355">
    <property type="entry name" value="ZnF_C2H2"/>
    <property type="match status" value="2"/>
</dbReference>
<dbReference type="Proteomes" id="UP000069272">
    <property type="component" value="Chromosome 2L"/>
</dbReference>
<organism evidence="12 13">
    <name type="scientific">Anopheles albimanus</name>
    <name type="common">New world malaria mosquito</name>
    <dbReference type="NCBI Taxonomy" id="7167"/>
    <lineage>
        <taxon>Eukaryota</taxon>
        <taxon>Metazoa</taxon>
        <taxon>Ecdysozoa</taxon>
        <taxon>Arthropoda</taxon>
        <taxon>Hexapoda</taxon>
        <taxon>Insecta</taxon>
        <taxon>Pterygota</taxon>
        <taxon>Neoptera</taxon>
        <taxon>Endopterygota</taxon>
        <taxon>Diptera</taxon>
        <taxon>Nematocera</taxon>
        <taxon>Culicoidea</taxon>
        <taxon>Culicidae</taxon>
        <taxon>Anophelinae</taxon>
        <taxon>Anopheles</taxon>
    </lineage>
</organism>
<keyword evidence="2" id="KW-0479">Metal-binding</keyword>
<dbReference type="InterPro" id="IPR013087">
    <property type="entry name" value="Znf_C2H2_type"/>
</dbReference>
<keyword evidence="5" id="KW-0862">Zinc</keyword>
<evidence type="ECO:0000313" key="13">
    <source>
        <dbReference type="Proteomes" id="UP000069272"/>
    </source>
</evidence>
<keyword evidence="9" id="KW-0539">Nucleus</keyword>
<dbReference type="InterPro" id="IPR050331">
    <property type="entry name" value="Zinc_finger"/>
</dbReference>